<dbReference type="Proteomes" id="UP000054166">
    <property type="component" value="Unassembled WGS sequence"/>
</dbReference>
<gene>
    <name evidence="2" type="ORF">PILCRDRAFT_510928</name>
</gene>
<reference evidence="3" key="2">
    <citation type="submission" date="2015-01" db="EMBL/GenBank/DDBJ databases">
        <title>Evolutionary Origins and Diversification of the Mycorrhizal Mutualists.</title>
        <authorList>
            <consortium name="DOE Joint Genome Institute"/>
            <consortium name="Mycorrhizal Genomics Consortium"/>
            <person name="Kohler A."/>
            <person name="Kuo A."/>
            <person name="Nagy L.G."/>
            <person name="Floudas D."/>
            <person name="Copeland A."/>
            <person name="Barry K.W."/>
            <person name="Cichocki N."/>
            <person name="Veneault-Fourrey C."/>
            <person name="LaButti K."/>
            <person name="Lindquist E.A."/>
            <person name="Lipzen A."/>
            <person name="Lundell T."/>
            <person name="Morin E."/>
            <person name="Murat C."/>
            <person name="Riley R."/>
            <person name="Ohm R."/>
            <person name="Sun H."/>
            <person name="Tunlid A."/>
            <person name="Henrissat B."/>
            <person name="Grigoriev I.V."/>
            <person name="Hibbett D.S."/>
            <person name="Martin F."/>
        </authorList>
    </citation>
    <scope>NUCLEOTIDE SEQUENCE [LARGE SCALE GENOMIC DNA]</scope>
    <source>
        <strain evidence="3">F 1598</strain>
    </source>
</reference>
<evidence type="ECO:0000313" key="3">
    <source>
        <dbReference type="Proteomes" id="UP000054166"/>
    </source>
</evidence>
<dbReference type="AlphaFoldDB" id="A0A0C3F8F9"/>
<evidence type="ECO:0000256" key="1">
    <source>
        <dbReference type="SAM" id="MobiDB-lite"/>
    </source>
</evidence>
<sequence length="122" mass="13282">MVHADSYIDTQSNRRPNGPSQAERNQGDFIHGLNGLSCSTRCSPIRRSHQIGSCRAIVNADSTDNTLVSSQTHFERNTSSATYALHAISRCPSTPLPLSSEPSTSSSTSIKCFLLECTPQRQ</sequence>
<organism evidence="2 3">
    <name type="scientific">Piloderma croceum (strain F 1598)</name>
    <dbReference type="NCBI Taxonomy" id="765440"/>
    <lineage>
        <taxon>Eukaryota</taxon>
        <taxon>Fungi</taxon>
        <taxon>Dikarya</taxon>
        <taxon>Basidiomycota</taxon>
        <taxon>Agaricomycotina</taxon>
        <taxon>Agaricomycetes</taxon>
        <taxon>Agaricomycetidae</taxon>
        <taxon>Atheliales</taxon>
        <taxon>Atheliaceae</taxon>
        <taxon>Piloderma</taxon>
    </lineage>
</organism>
<feature type="region of interest" description="Disordered" evidence="1">
    <location>
        <begin position="1"/>
        <end position="28"/>
    </location>
</feature>
<dbReference type="HOGENOM" id="CLU_2027615_0_0_1"/>
<dbReference type="EMBL" id="KN833001">
    <property type="protein sequence ID" value="KIM81045.1"/>
    <property type="molecule type" value="Genomic_DNA"/>
</dbReference>
<keyword evidence="3" id="KW-1185">Reference proteome</keyword>
<name>A0A0C3F8F9_PILCF</name>
<proteinExistence type="predicted"/>
<evidence type="ECO:0000313" key="2">
    <source>
        <dbReference type="EMBL" id="KIM81045.1"/>
    </source>
</evidence>
<dbReference type="InParanoid" id="A0A0C3F8F9"/>
<feature type="compositionally biased region" description="Polar residues" evidence="1">
    <location>
        <begin position="8"/>
        <end position="24"/>
    </location>
</feature>
<protein>
    <submittedName>
        <fullName evidence="2">Uncharacterized protein</fullName>
    </submittedName>
</protein>
<accession>A0A0C3F8F9</accession>
<reference evidence="2 3" key="1">
    <citation type="submission" date="2014-04" db="EMBL/GenBank/DDBJ databases">
        <authorList>
            <consortium name="DOE Joint Genome Institute"/>
            <person name="Kuo A."/>
            <person name="Tarkka M."/>
            <person name="Buscot F."/>
            <person name="Kohler A."/>
            <person name="Nagy L.G."/>
            <person name="Floudas D."/>
            <person name="Copeland A."/>
            <person name="Barry K.W."/>
            <person name="Cichocki N."/>
            <person name="Veneault-Fourrey C."/>
            <person name="LaButti K."/>
            <person name="Lindquist E.A."/>
            <person name="Lipzen A."/>
            <person name="Lundell T."/>
            <person name="Morin E."/>
            <person name="Murat C."/>
            <person name="Sun H."/>
            <person name="Tunlid A."/>
            <person name="Henrissat B."/>
            <person name="Grigoriev I.V."/>
            <person name="Hibbett D.S."/>
            <person name="Martin F."/>
            <person name="Nordberg H.P."/>
            <person name="Cantor M.N."/>
            <person name="Hua S.X."/>
        </authorList>
    </citation>
    <scope>NUCLEOTIDE SEQUENCE [LARGE SCALE GENOMIC DNA]</scope>
    <source>
        <strain evidence="2 3">F 1598</strain>
    </source>
</reference>